<evidence type="ECO:0000313" key="1">
    <source>
        <dbReference type="EMBL" id="GIO42469.1"/>
    </source>
</evidence>
<sequence>MKWDQSKPKAFISSYEIKQEIEKGQMTLHLTFDNPSGECSTYADFLESIGEFLATRNSD</sequence>
<dbReference type="AlphaFoldDB" id="A0A919Y0R3"/>
<gene>
    <name evidence="1" type="ORF">J41TS4_22270</name>
</gene>
<dbReference type="EMBL" id="BORS01000007">
    <property type="protein sequence ID" value="GIO42469.1"/>
    <property type="molecule type" value="Genomic_DNA"/>
</dbReference>
<reference evidence="1" key="1">
    <citation type="submission" date="2021-03" db="EMBL/GenBank/DDBJ databases">
        <title>Antimicrobial resistance genes in bacteria isolated from Japanese honey, and their potential for conferring macrolide and lincosamide resistance in the American foulbrood pathogen Paenibacillus larvae.</title>
        <authorList>
            <person name="Okamoto M."/>
            <person name="Kumagai M."/>
            <person name="Kanamori H."/>
            <person name="Takamatsu D."/>
        </authorList>
    </citation>
    <scope>NUCLEOTIDE SEQUENCE</scope>
    <source>
        <strain evidence="1">J41TS4</strain>
    </source>
</reference>
<proteinExistence type="predicted"/>
<name>A0A919Y0R3_9BACL</name>
<dbReference type="Proteomes" id="UP000678895">
    <property type="component" value="Unassembled WGS sequence"/>
</dbReference>
<accession>A0A919Y0R3</accession>
<keyword evidence="2" id="KW-1185">Reference proteome</keyword>
<evidence type="ECO:0000313" key="2">
    <source>
        <dbReference type="Proteomes" id="UP000678895"/>
    </source>
</evidence>
<protein>
    <submittedName>
        <fullName evidence="1">Uncharacterized protein</fullName>
    </submittedName>
</protein>
<organism evidence="1 2">
    <name type="scientific">Paenibacillus apis</name>
    <dbReference type="NCBI Taxonomy" id="1792174"/>
    <lineage>
        <taxon>Bacteria</taxon>
        <taxon>Bacillati</taxon>
        <taxon>Bacillota</taxon>
        <taxon>Bacilli</taxon>
        <taxon>Bacillales</taxon>
        <taxon>Paenibacillaceae</taxon>
        <taxon>Paenibacillus</taxon>
    </lineage>
</organism>
<comment type="caution">
    <text evidence="1">The sequence shown here is derived from an EMBL/GenBank/DDBJ whole genome shotgun (WGS) entry which is preliminary data.</text>
</comment>